<accession>A0A3B1CAQ7</accession>
<dbReference type="InterPro" id="IPR017941">
    <property type="entry name" value="Rieske_2Fe-2S"/>
</dbReference>
<feature type="domain" description="Rieske" evidence="6">
    <location>
        <begin position="4"/>
        <end position="98"/>
    </location>
</feature>
<dbReference type="GO" id="GO:0051537">
    <property type="term" value="F:2 iron, 2 sulfur cluster binding"/>
    <property type="evidence" value="ECO:0007669"/>
    <property type="project" value="UniProtKB-KW"/>
</dbReference>
<evidence type="ECO:0000256" key="5">
    <source>
        <dbReference type="ARBA" id="ARBA00034078"/>
    </source>
</evidence>
<evidence type="ECO:0000256" key="2">
    <source>
        <dbReference type="ARBA" id="ARBA00022723"/>
    </source>
</evidence>
<proteinExistence type="predicted"/>
<dbReference type="Gene3D" id="2.102.10.10">
    <property type="entry name" value="Rieske [2Fe-2S] iron-sulphur domain"/>
    <property type="match status" value="1"/>
</dbReference>
<sequence length="104" mass="11515">MPFVPVAKVSDIPPGSALLVEMKERDIALYYLDGQVYATTDLCPHQGASLSGGTLNGEKIVCPWHQWCFNVKDGSSPMNPRLKIKTYEVKEEGDQVFVMVPDSE</sequence>
<dbReference type="InterPro" id="IPR036922">
    <property type="entry name" value="Rieske_2Fe-2S_sf"/>
</dbReference>
<keyword evidence="1" id="KW-0001">2Fe-2S</keyword>
<keyword evidence="4" id="KW-0411">Iron-sulfur</keyword>
<keyword evidence="2" id="KW-0479">Metal-binding</keyword>
<evidence type="ECO:0000256" key="4">
    <source>
        <dbReference type="ARBA" id="ARBA00023014"/>
    </source>
</evidence>
<evidence type="ECO:0000313" key="7">
    <source>
        <dbReference type="EMBL" id="VAX27289.1"/>
    </source>
</evidence>
<dbReference type="PROSITE" id="PS51296">
    <property type="entry name" value="RIESKE"/>
    <property type="match status" value="1"/>
</dbReference>
<dbReference type="SUPFAM" id="SSF50022">
    <property type="entry name" value="ISP domain"/>
    <property type="match status" value="1"/>
</dbReference>
<dbReference type="Pfam" id="PF00355">
    <property type="entry name" value="Rieske"/>
    <property type="match status" value="1"/>
</dbReference>
<protein>
    <recommendedName>
        <fullName evidence="6">Rieske domain-containing protein</fullName>
    </recommendedName>
</protein>
<dbReference type="PANTHER" id="PTHR21496:SF0">
    <property type="entry name" value="RIESKE DOMAIN-CONTAINING PROTEIN"/>
    <property type="match status" value="1"/>
</dbReference>
<dbReference type="EMBL" id="UOGF01000026">
    <property type="protein sequence ID" value="VAX27289.1"/>
    <property type="molecule type" value="Genomic_DNA"/>
</dbReference>
<name>A0A3B1CAQ7_9ZZZZ</name>
<comment type="cofactor">
    <cofactor evidence="5">
        <name>[2Fe-2S] cluster</name>
        <dbReference type="ChEBI" id="CHEBI:190135"/>
    </cofactor>
</comment>
<evidence type="ECO:0000259" key="6">
    <source>
        <dbReference type="PROSITE" id="PS51296"/>
    </source>
</evidence>
<dbReference type="AlphaFoldDB" id="A0A3B1CAQ7"/>
<evidence type="ECO:0000256" key="1">
    <source>
        <dbReference type="ARBA" id="ARBA00022714"/>
    </source>
</evidence>
<organism evidence="7">
    <name type="scientific">hydrothermal vent metagenome</name>
    <dbReference type="NCBI Taxonomy" id="652676"/>
    <lineage>
        <taxon>unclassified sequences</taxon>
        <taxon>metagenomes</taxon>
        <taxon>ecological metagenomes</taxon>
    </lineage>
</organism>
<dbReference type="GO" id="GO:0046872">
    <property type="term" value="F:metal ion binding"/>
    <property type="evidence" value="ECO:0007669"/>
    <property type="project" value="UniProtKB-KW"/>
</dbReference>
<evidence type="ECO:0000256" key="3">
    <source>
        <dbReference type="ARBA" id="ARBA00023004"/>
    </source>
</evidence>
<reference evidence="7" key="1">
    <citation type="submission" date="2018-06" db="EMBL/GenBank/DDBJ databases">
        <authorList>
            <person name="Zhirakovskaya E."/>
        </authorList>
    </citation>
    <scope>NUCLEOTIDE SEQUENCE</scope>
</reference>
<dbReference type="PANTHER" id="PTHR21496">
    <property type="entry name" value="FERREDOXIN-RELATED"/>
    <property type="match status" value="1"/>
</dbReference>
<keyword evidence="3" id="KW-0408">Iron</keyword>
<gene>
    <name evidence="7" type="ORF">MNBD_NITROSPIRAE01-1930</name>
</gene>